<comment type="caution">
    <text evidence="2">The sequence shown here is derived from an EMBL/GenBank/DDBJ whole genome shotgun (WGS) entry which is preliminary data.</text>
</comment>
<dbReference type="Proteomes" id="UP001150217">
    <property type="component" value="Unassembled WGS sequence"/>
</dbReference>
<proteinExistence type="predicted"/>
<evidence type="ECO:0000256" key="1">
    <source>
        <dbReference type="SAM" id="MobiDB-lite"/>
    </source>
</evidence>
<keyword evidence="3" id="KW-1185">Reference proteome</keyword>
<protein>
    <submittedName>
        <fullName evidence="2">Uncharacterized protein</fullName>
    </submittedName>
</protein>
<feature type="region of interest" description="Disordered" evidence="1">
    <location>
        <begin position="1"/>
        <end position="24"/>
    </location>
</feature>
<feature type="region of interest" description="Disordered" evidence="1">
    <location>
        <begin position="72"/>
        <end position="96"/>
    </location>
</feature>
<sequence>MNALQNKPSDNMEVDSNPMPTPTPGTLDEVLTQAGFPSHIDPSVMASNDYLAALCIACSIDLTHLEHGKKLDRDNTSAKTSGQLHKKSAGVAEHKTTESMQQVVALDRFIRALKYSGEPQTVRTNLGCLEVTRSELRNSRAYILKIEDEIAEGRKYRTQSIIRNQRHSYMIDELRLQVSESYAEAEIQSRQEQLKLLKRIEELELRLSKDEWMKQAKRIEELEIQVAREKLVRGKAAHILHNNHDPFAAKDEALMLLKPASVTKLPPSLKYDLRPTTENFHQARERLFRKQIAHELLSQEDTSK</sequence>
<reference evidence="2" key="1">
    <citation type="submission" date="2022-08" db="EMBL/GenBank/DDBJ databases">
        <title>A Global Phylogenomic Analysis of the Shiitake Genus Lentinula.</title>
        <authorList>
            <consortium name="DOE Joint Genome Institute"/>
            <person name="Sierra-Patev S."/>
            <person name="Min B."/>
            <person name="Naranjo-Ortiz M."/>
            <person name="Looney B."/>
            <person name="Konkel Z."/>
            <person name="Slot J.C."/>
            <person name="Sakamoto Y."/>
            <person name="Steenwyk J.L."/>
            <person name="Rokas A."/>
            <person name="Carro J."/>
            <person name="Camarero S."/>
            <person name="Ferreira P."/>
            <person name="Molpeceres G."/>
            <person name="Ruiz-Duenas F.J."/>
            <person name="Serrano A."/>
            <person name="Henrissat B."/>
            <person name="Drula E."/>
            <person name="Hughes K.W."/>
            <person name="Mata J.L."/>
            <person name="Ishikawa N.K."/>
            <person name="Vargas-Isla R."/>
            <person name="Ushijima S."/>
            <person name="Smith C.A."/>
            <person name="Ahrendt S."/>
            <person name="Andreopoulos W."/>
            <person name="He G."/>
            <person name="Labutti K."/>
            <person name="Lipzen A."/>
            <person name="Ng V."/>
            <person name="Riley R."/>
            <person name="Sandor L."/>
            <person name="Barry K."/>
            <person name="Martinez A.T."/>
            <person name="Xiao Y."/>
            <person name="Gibbons J.G."/>
            <person name="Terashima K."/>
            <person name="Grigoriev I.V."/>
            <person name="Hibbett D.S."/>
        </authorList>
    </citation>
    <scope>NUCLEOTIDE SEQUENCE</scope>
    <source>
        <strain evidence="2">RHP3577 ss4</strain>
    </source>
</reference>
<name>A0ABQ8VA39_9AGAR</name>
<accession>A0ABQ8VA39</accession>
<organism evidence="2 3">
    <name type="scientific">Lentinula lateritia</name>
    <dbReference type="NCBI Taxonomy" id="40482"/>
    <lineage>
        <taxon>Eukaryota</taxon>
        <taxon>Fungi</taxon>
        <taxon>Dikarya</taxon>
        <taxon>Basidiomycota</taxon>
        <taxon>Agaricomycotina</taxon>
        <taxon>Agaricomycetes</taxon>
        <taxon>Agaricomycetidae</taxon>
        <taxon>Agaricales</taxon>
        <taxon>Marasmiineae</taxon>
        <taxon>Omphalotaceae</taxon>
        <taxon>Lentinula</taxon>
    </lineage>
</organism>
<dbReference type="EMBL" id="JANVFT010000059">
    <property type="protein sequence ID" value="KAJ4481360.1"/>
    <property type="molecule type" value="Genomic_DNA"/>
</dbReference>
<gene>
    <name evidence="2" type="ORF">C8R41DRAFT_922313</name>
</gene>
<evidence type="ECO:0000313" key="3">
    <source>
        <dbReference type="Proteomes" id="UP001150217"/>
    </source>
</evidence>
<evidence type="ECO:0000313" key="2">
    <source>
        <dbReference type="EMBL" id="KAJ4481360.1"/>
    </source>
</evidence>